<feature type="region of interest" description="Disordered" evidence="1">
    <location>
        <begin position="1"/>
        <end position="20"/>
    </location>
</feature>
<name>A0A6B0QT18_9CETA</name>
<dbReference type="Proteomes" id="UP000322234">
    <property type="component" value="Unassembled WGS sequence"/>
</dbReference>
<gene>
    <name evidence="2" type="ORF">E5288_WYG013595</name>
</gene>
<comment type="caution">
    <text evidence="2">The sequence shown here is derived from an EMBL/GenBank/DDBJ whole genome shotgun (WGS) entry which is preliminary data.</text>
</comment>
<keyword evidence="3" id="KW-1185">Reference proteome</keyword>
<evidence type="ECO:0000313" key="2">
    <source>
        <dbReference type="EMBL" id="MXQ80180.1"/>
    </source>
</evidence>
<accession>A0A6B0QT18</accession>
<reference evidence="2" key="1">
    <citation type="submission" date="2019-10" db="EMBL/GenBank/DDBJ databases">
        <title>The sequence and de novo assembly of the wild yak genome.</title>
        <authorList>
            <person name="Liu Y."/>
        </authorList>
    </citation>
    <scope>NUCLEOTIDE SEQUENCE [LARGE SCALE GENOMIC DNA]</scope>
    <source>
        <strain evidence="2">WY2019</strain>
    </source>
</reference>
<proteinExistence type="predicted"/>
<protein>
    <submittedName>
        <fullName evidence="2">Uncharacterized protein</fullName>
    </submittedName>
</protein>
<evidence type="ECO:0000313" key="3">
    <source>
        <dbReference type="Proteomes" id="UP000322234"/>
    </source>
</evidence>
<dbReference type="EMBL" id="VBQZ03000003">
    <property type="protein sequence ID" value="MXQ80180.1"/>
    <property type="molecule type" value="Genomic_DNA"/>
</dbReference>
<organism evidence="2 3">
    <name type="scientific">Bos mutus</name>
    <name type="common">wild yak</name>
    <dbReference type="NCBI Taxonomy" id="72004"/>
    <lineage>
        <taxon>Eukaryota</taxon>
        <taxon>Metazoa</taxon>
        <taxon>Chordata</taxon>
        <taxon>Craniata</taxon>
        <taxon>Vertebrata</taxon>
        <taxon>Euteleostomi</taxon>
        <taxon>Mammalia</taxon>
        <taxon>Eutheria</taxon>
        <taxon>Laurasiatheria</taxon>
        <taxon>Artiodactyla</taxon>
        <taxon>Ruminantia</taxon>
        <taxon>Pecora</taxon>
        <taxon>Bovidae</taxon>
        <taxon>Bovinae</taxon>
        <taxon>Bos</taxon>
    </lineage>
</organism>
<evidence type="ECO:0000256" key="1">
    <source>
        <dbReference type="SAM" id="MobiDB-lite"/>
    </source>
</evidence>
<sequence>MVARRGSGDVAGEKGEESVLLSARKPSPRLILAALLPLPERCLAVRVGVGGARGGGWRGTQRPEGRAAPLPLSRVSGWTTVNVAMSAVGAEVTLGFSISNRL</sequence>
<dbReference type="AlphaFoldDB" id="A0A6B0QT18"/>